<evidence type="ECO:0000256" key="1">
    <source>
        <dbReference type="SAM" id="MobiDB-lite"/>
    </source>
</evidence>
<dbReference type="Pfam" id="PF04883">
    <property type="entry name" value="HK97-gp10_like"/>
    <property type="match status" value="1"/>
</dbReference>
<comment type="caution">
    <text evidence="2">The sequence shown here is derived from an EMBL/GenBank/DDBJ whole genome shotgun (WGS) entry which is preliminary data.</text>
</comment>
<feature type="region of interest" description="Disordered" evidence="1">
    <location>
        <begin position="91"/>
        <end position="121"/>
    </location>
</feature>
<dbReference type="InterPro" id="IPR010064">
    <property type="entry name" value="HK97-gp10_tail"/>
</dbReference>
<dbReference type="RefSeq" id="WP_071060207.1">
    <property type="nucleotide sequence ID" value="NZ_MAXA01000047.1"/>
</dbReference>
<proteinExistence type="predicted"/>
<evidence type="ECO:0000313" key="2">
    <source>
        <dbReference type="EMBL" id="OHV42186.1"/>
    </source>
</evidence>
<organism evidence="2 3">
    <name type="scientific">Parafrankia soli</name>
    <dbReference type="NCBI Taxonomy" id="2599596"/>
    <lineage>
        <taxon>Bacteria</taxon>
        <taxon>Bacillati</taxon>
        <taxon>Actinomycetota</taxon>
        <taxon>Actinomycetes</taxon>
        <taxon>Frankiales</taxon>
        <taxon>Frankiaceae</taxon>
        <taxon>Parafrankia</taxon>
    </lineage>
</organism>
<dbReference type="Proteomes" id="UP000179769">
    <property type="component" value="Unassembled WGS sequence"/>
</dbReference>
<dbReference type="EMBL" id="MAXA01000047">
    <property type="protein sequence ID" value="OHV42186.1"/>
    <property type="molecule type" value="Genomic_DNA"/>
</dbReference>
<accession>A0A1S1R8E6</accession>
<gene>
    <name evidence="2" type="ORF">BBK14_11225</name>
</gene>
<dbReference type="NCBIfam" id="TIGR01725">
    <property type="entry name" value="phge_HK97_gp10"/>
    <property type="match status" value="1"/>
</dbReference>
<dbReference type="OrthoDB" id="886754at2"/>
<evidence type="ECO:0000313" key="3">
    <source>
        <dbReference type="Proteomes" id="UP000179769"/>
    </source>
</evidence>
<keyword evidence="3" id="KW-1185">Reference proteome</keyword>
<protein>
    <recommendedName>
        <fullName evidence="4">HK97 gp10 family phage protein</fullName>
    </recommendedName>
</protein>
<evidence type="ECO:0008006" key="4">
    <source>
        <dbReference type="Google" id="ProtNLM"/>
    </source>
</evidence>
<dbReference type="AlphaFoldDB" id="A0A1S1R8E6"/>
<name>A0A1S1R8E6_9ACTN</name>
<reference evidence="3" key="1">
    <citation type="submission" date="2016-07" db="EMBL/GenBank/DDBJ databases">
        <title>Frankia sp. NRRL B-16219 Genome sequencing.</title>
        <authorList>
            <person name="Ghodhbane-Gtari F."/>
            <person name="Swanson E."/>
            <person name="Gueddou A."/>
            <person name="Louati M."/>
            <person name="Nouioui I."/>
            <person name="Hezbri K."/>
            <person name="Abebe-Akele F."/>
            <person name="Simpson S."/>
            <person name="Morris K."/>
            <person name="Thomas K."/>
            <person name="Gtari M."/>
            <person name="Tisa L.S."/>
        </authorList>
    </citation>
    <scope>NUCLEOTIDE SEQUENCE [LARGE SCALE GENOMIC DNA]</scope>
    <source>
        <strain evidence="3">NRRL B-16219</strain>
    </source>
</reference>
<sequence>MARRTVVRLEGTSELYRDLARIGGQVGDAVRRAVKASAEAVAADARPDVPVRTGELLSDLDVQVDSGGTSASVGYVDTYYGAFVEFGTSDTPAQPALGPAAERERLRFPNRVQTEIQREIS</sequence>